<keyword evidence="1" id="KW-1133">Transmembrane helix</keyword>
<evidence type="ECO:0000256" key="1">
    <source>
        <dbReference type="SAM" id="Phobius"/>
    </source>
</evidence>
<dbReference type="EMBL" id="BSYO01000015">
    <property type="protein sequence ID" value="GMH15238.1"/>
    <property type="molecule type" value="Genomic_DNA"/>
</dbReference>
<gene>
    <name evidence="2" type="ORF">Nepgr_017079</name>
</gene>
<evidence type="ECO:0000313" key="3">
    <source>
        <dbReference type="Proteomes" id="UP001279734"/>
    </source>
</evidence>
<proteinExistence type="predicted"/>
<feature type="transmembrane region" description="Helical" evidence="1">
    <location>
        <begin position="90"/>
        <end position="115"/>
    </location>
</feature>
<reference evidence="2" key="1">
    <citation type="submission" date="2023-05" db="EMBL/GenBank/DDBJ databases">
        <title>Nepenthes gracilis genome sequencing.</title>
        <authorList>
            <person name="Fukushima K."/>
        </authorList>
    </citation>
    <scope>NUCLEOTIDE SEQUENCE</scope>
    <source>
        <strain evidence="2">SING2019-196</strain>
    </source>
</reference>
<evidence type="ECO:0000313" key="2">
    <source>
        <dbReference type="EMBL" id="GMH15238.1"/>
    </source>
</evidence>
<dbReference type="AlphaFoldDB" id="A0AAD3XS60"/>
<keyword evidence="1" id="KW-0472">Membrane</keyword>
<accession>A0AAD3XS60</accession>
<name>A0AAD3XS60_NEPGR</name>
<organism evidence="2 3">
    <name type="scientific">Nepenthes gracilis</name>
    <name type="common">Slender pitcher plant</name>
    <dbReference type="NCBI Taxonomy" id="150966"/>
    <lineage>
        <taxon>Eukaryota</taxon>
        <taxon>Viridiplantae</taxon>
        <taxon>Streptophyta</taxon>
        <taxon>Embryophyta</taxon>
        <taxon>Tracheophyta</taxon>
        <taxon>Spermatophyta</taxon>
        <taxon>Magnoliopsida</taxon>
        <taxon>eudicotyledons</taxon>
        <taxon>Gunneridae</taxon>
        <taxon>Pentapetalae</taxon>
        <taxon>Caryophyllales</taxon>
        <taxon>Nepenthaceae</taxon>
        <taxon>Nepenthes</taxon>
    </lineage>
</organism>
<feature type="transmembrane region" description="Helical" evidence="1">
    <location>
        <begin position="61"/>
        <end position="83"/>
    </location>
</feature>
<protein>
    <submittedName>
        <fullName evidence="2">Uncharacterized protein</fullName>
    </submittedName>
</protein>
<keyword evidence="3" id="KW-1185">Reference proteome</keyword>
<comment type="caution">
    <text evidence="2">The sequence shown here is derived from an EMBL/GenBank/DDBJ whole genome shotgun (WGS) entry which is preliminary data.</text>
</comment>
<dbReference type="Proteomes" id="UP001279734">
    <property type="component" value="Unassembled WGS sequence"/>
</dbReference>
<keyword evidence="1" id="KW-0812">Transmembrane</keyword>
<sequence length="137" mass="15206">MDRLSSILHTIWNKFAHPQGYRVEKTASMVAFLSIFCMLQLPRELIDGEPVPTVIFKGRPSYFHAFVLLLLCTFSCGFIAILLRPLHPKVAGYCRCVTLFSLIAAVAIFCGLAIVNPPPFSSLSPCLSLSPFLTFLI</sequence>